<organism evidence="12 13">
    <name type="scientific">Fusarium oxysporum f. sp. lycopersici (strain 4287 / CBS 123668 / FGSC 9935 / NRRL 34936)</name>
    <name type="common">Fusarium vascular wilt of tomato</name>
    <dbReference type="NCBI Taxonomy" id="426428"/>
    <lineage>
        <taxon>Eukaryota</taxon>
        <taxon>Fungi</taxon>
        <taxon>Dikarya</taxon>
        <taxon>Ascomycota</taxon>
        <taxon>Pezizomycotina</taxon>
        <taxon>Sordariomycetes</taxon>
        <taxon>Hypocreomycetidae</taxon>
        <taxon>Hypocreales</taxon>
        <taxon>Nectriaceae</taxon>
        <taxon>Fusarium</taxon>
        <taxon>Fusarium oxysporum species complex</taxon>
    </lineage>
</organism>
<dbReference type="PANTHER" id="PTHR19229:SF36">
    <property type="entry name" value="ATP-BINDING CASSETTE SUB-FAMILY A MEMBER 2"/>
    <property type="match status" value="1"/>
</dbReference>
<feature type="transmembrane region" description="Helical" evidence="10">
    <location>
        <begin position="1052"/>
        <end position="1077"/>
    </location>
</feature>
<dbReference type="InterPro" id="IPR003439">
    <property type="entry name" value="ABC_transporter-like_ATP-bd"/>
</dbReference>
<evidence type="ECO:0000259" key="11">
    <source>
        <dbReference type="PROSITE" id="PS50893"/>
    </source>
</evidence>
<dbReference type="GeneID" id="28945570"/>
<dbReference type="InterPro" id="IPR013525">
    <property type="entry name" value="ABC2_TM"/>
</dbReference>
<dbReference type="Gene3D" id="3.40.50.300">
    <property type="entry name" value="P-loop containing nucleotide triphosphate hydrolases"/>
    <property type="match status" value="2"/>
</dbReference>
<dbReference type="VEuPathDB" id="FungiDB:FOXG_03449"/>
<evidence type="ECO:0000256" key="8">
    <source>
        <dbReference type="ARBA" id="ARBA00022989"/>
    </source>
</evidence>
<dbReference type="KEGG" id="fox:FOXG_03449"/>
<evidence type="ECO:0000313" key="12">
    <source>
        <dbReference type="EMBL" id="KNA99575.1"/>
    </source>
</evidence>
<dbReference type="Pfam" id="PF12698">
    <property type="entry name" value="ABC2_membrane_3"/>
    <property type="match status" value="1"/>
</dbReference>
<reference evidence="12" key="1">
    <citation type="submission" date="2007-04" db="EMBL/GenBank/DDBJ databases">
        <authorList>
            <consortium name="The Broad Institute Genome Sequencing Platform"/>
            <person name="Birren B."/>
            <person name="Lander E."/>
            <person name="Galagan J."/>
            <person name="Nusbaum C."/>
            <person name="Devon K."/>
            <person name="Ma L.-J."/>
            <person name="Jaffe D."/>
            <person name="Butler J."/>
            <person name="Alvarez P."/>
            <person name="Gnerre S."/>
            <person name="Grabherr M."/>
            <person name="Kleber M."/>
            <person name="Mauceli E."/>
            <person name="Brockman W."/>
            <person name="MacCallum I.A."/>
            <person name="Young S."/>
            <person name="LaButti K."/>
            <person name="DeCaprio D."/>
            <person name="Crawford M."/>
            <person name="Koehrsen M."/>
            <person name="Engels R."/>
            <person name="Montgomery P."/>
            <person name="Pearson M."/>
            <person name="Howarth C."/>
            <person name="Larson L."/>
            <person name="White J."/>
            <person name="O'Leary S."/>
            <person name="Kodira C."/>
            <person name="Zeng Q."/>
            <person name="Yandava C."/>
            <person name="Alvarado L."/>
            <person name="Kistler C."/>
            <person name="Shim W.-B."/>
            <person name="Kang S."/>
            <person name="Woloshuk C."/>
        </authorList>
    </citation>
    <scope>NUCLEOTIDE SEQUENCE</scope>
    <source>
        <strain evidence="12">4287</strain>
    </source>
</reference>
<feature type="transmembrane region" description="Helical" evidence="10">
    <location>
        <begin position="322"/>
        <end position="342"/>
    </location>
</feature>
<dbReference type="PROSITE" id="PS00211">
    <property type="entry name" value="ABC_TRANSPORTER_1"/>
    <property type="match status" value="2"/>
</dbReference>
<protein>
    <recommendedName>
        <fullName evidence="11">ABC transporter domain-containing protein</fullName>
    </recommendedName>
</protein>
<dbReference type="FunFam" id="3.40.50.300:FF:001345">
    <property type="entry name" value="Related to ABC transporter"/>
    <property type="match status" value="1"/>
</dbReference>
<comment type="similarity">
    <text evidence="2">Belongs to the ABC transporter superfamily. ABCA family.</text>
</comment>
<dbReference type="GO" id="GO:0005524">
    <property type="term" value="F:ATP binding"/>
    <property type="evidence" value="ECO:0007669"/>
    <property type="project" value="UniProtKB-KW"/>
</dbReference>
<name>A0A0J9UN50_FUSO4</name>
<feature type="domain" description="ABC transporter" evidence="11">
    <location>
        <begin position="471"/>
        <end position="706"/>
    </location>
</feature>
<comment type="subcellular location">
    <subcellularLocation>
        <location evidence="1">Membrane</location>
        <topology evidence="1">Multi-pass membrane protein</topology>
    </subcellularLocation>
</comment>
<keyword evidence="8 10" id="KW-1133">Transmembrane helix</keyword>
<dbReference type="SMART" id="SM00382">
    <property type="entry name" value="AAA"/>
    <property type="match status" value="2"/>
</dbReference>
<dbReference type="GO" id="GO:0016887">
    <property type="term" value="F:ATP hydrolysis activity"/>
    <property type="evidence" value="ECO:0007669"/>
    <property type="project" value="InterPro"/>
</dbReference>
<gene>
    <name evidence="12" type="ORF">FOXG_03449</name>
</gene>
<dbReference type="SUPFAM" id="SSF52540">
    <property type="entry name" value="P-loop containing nucleoside triphosphate hydrolases"/>
    <property type="match status" value="2"/>
</dbReference>
<dbReference type="GO" id="GO:0005319">
    <property type="term" value="F:lipid transporter activity"/>
    <property type="evidence" value="ECO:0007669"/>
    <property type="project" value="TreeGrafter"/>
</dbReference>
<keyword evidence="3" id="KW-0813">Transport</keyword>
<reference evidence="12" key="2">
    <citation type="journal article" date="2010" name="Nature">
        <title>Comparative genomics reveals mobile pathogenicity chromosomes in Fusarium.</title>
        <authorList>
            <person name="Ma L.J."/>
            <person name="van der Does H.C."/>
            <person name="Borkovich K.A."/>
            <person name="Coleman J.J."/>
            <person name="Daboussi M.J."/>
            <person name="Di Pietro A."/>
            <person name="Dufresne M."/>
            <person name="Freitag M."/>
            <person name="Grabherr M."/>
            <person name="Henrissat B."/>
            <person name="Houterman P.M."/>
            <person name="Kang S."/>
            <person name="Shim W.B."/>
            <person name="Woloshuk C."/>
            <person name="Xie X."/>
            <person name="Xu J.R."/>
            <person name="Antoniw J."/>
            <person name="Baker S.E."/>
            <person name="Bluhm B.H."/>
            <person name="Breakspear A."/>
            <person name="Brown D.W."/>
            <person name="Butchko R.A."/>
            <person name="Chapman S."/>
            <person name="Coulson R."/>
            <person name="Coutinho P.M."/>
            <person name="Danchin E.G."/>
            <person name="Diener A."/>
            <person name="Gale L.R."/>
            <person name="Gardiner D.M."/>
            <person name="Goff S."/>
            <person name="Hammond-Kosack K.E."/>
            <person name="Hilburn K."/>
            <person name="Hua-Van A."/>
            <person name="Jonkers W."/>
            <person name="Kazan K."/>
            <person name="Kodira C.D."/>
            <person name="Koehrsen M."/>
            <person name="Kumar L."/>
            <person name="Lee Y.H."/>
            <person name="Li L."/>
            <person name="Manners J.M."/>
            <person name="Miranda-Saavedra D."/>
            <person name="Mukherjee M."/>
            <person name="Park G."/>
            <person name="Park J."/>
            <person name="Park S.Y."/>
            <person name="Proctor R.H."/>
            <person name="Regev A."/>
            <person name="Ruiz-Roldan M.C."/>
            <person name="Sain D."/>
            <person name="Sakthikumar S."/>
            <person name="Sykes S."/>
            <person name="Schwartz D.C."/>
            <person name="Turgeon B.G."/>
            <person name="Wapinski I."/>
            <person name="Yoder O."/>
            <person name="Young S."/>
            <person name="Zeng Q."/>
            <person name="Zhou S."/>
            <person name="Galagan J."/>
            <person name="Cuomo C.A."/>
            <person name="Kistler H.C."/>
            <person name="Rep M."/>
        </authorList>
    </citation>
    <scope>NUCLEOTIDE SEQUENCE [LARGE SCALE GENOMIC DNA]</scope>
    <source>
        <strain evidence="12">4287</strain>
    </source>
</reference>
<evidence type="ECO:0000256" key="2">
    <source>
        <dbReference type="ARBA" id="ARBA00008869"/>
    </source>
</evidence>
<accession>A0A0J9UN50</accession>
<dbReference type="InterPro" id="IPR026082">
    <property type="entry name" value="ABCA"/>
</dbReference>
<evidence type="ECO:0000256" key="9">
    <source>
        <dbReference type="ARBA" id="ARBA00023136"/>
    </source>
</evidence>
<proteinExistence type="inferred from homology"/>
<evidence type="ECO:0000256" key="10">
    <source>
        <dbReference type="SAM" id="Phobius"/>
    </source>
</evidence>
<feature type="transmembrane region" description="Helical" evidence="10">
    <location>
        <begin position="20"/>
        <end position="41"/>
    </location>
</feature>
<dbReference type="InterPro" id="IPR027417">
    <property type="entry name" value="P-loop_NTPase"/>
</dbReference>
<dbReference type="GO" id="GO:0140359">
    <property type="term" value="F:ABC-type transporter activity"/>
    <property type="evidence" value="ECO:0007669"/>
    <property type="project" value="InterPro"/>
</dbReference>
<feature type="transmembrane region" description="Helical" evidence="10">
    <location>
        <begin position="1119"/>
        <end position="1143"/>
    </location>
</feature>
<dbReference type="PROSITE" id="PS50893">
    <property type="entry name" value="ABC_TRANSPORTER_2"/>
    <property type="match status" value="2"/>
</dbReference>
<feature type="transmembrane region" description="Helical" evidence="10">
    <location>
        <begin position="348"/>
        <end position="365"/>
    </location>
</feature>
<keyword evidence="4 10" id="KW-0812">Transmembrane</keyword>
<feature type="transmembrane region" description="Helical" evidence="10">
    <location>
        <begin position="1013"/>
        <end position="1031"/>
    </location>
</feature>
<dbReference type="PANTHER" id="PTHR19229">
    <property type="entry name" value="ATP-BINDING CASSETTE TRANSPORTER SUBFAMILY A ABCA"/>
    <property type="match status" value="1"/>
</dbReference>
<evidence type="ECO:0000256" key="7">
    <source>
        <dbReference type="ARBA" id="ARBA00022840"/>
    </source>
</evidence>
<feature type="transmembrane region" description="Helical" evidence="10">
    <location>
        <begin position="239"/>
        <end position="261"/>
    </location>
</feature>
<dbReference type="OrthoDB" id="8061355at2759"/>
<dbReference type="GO" id="GO:0016020">
    <property type="term" value="C:membrane"/>
    <property type="evidence" value="ECO:0007669"/>
    <property type="project" value="UniProtKB-SubCell"/>
</dbReference>
<evidence type="ECO:0000256" key="4">
    <source>
        <dbReference type="ARBA" id="ARBA00022692"/>
    </source>
</evidence>
<feature type="transmembrane region" description="Helical" evidence="10">
    <location>
        <begin position="1196"/>
        <end position="1220"/>
    </location>
</feature>
<feature type="transmembrane region" description="Helical" evidence="10">
    <location>
        <begin position="417"/>
        <end position="438"/>
    </location>
</feature>
<dbReference type="EMBL" id="DS231698">
    <property type="protein sequence ID" value="KNA99575.1"/>
    <property type="molecule type" value="Genomic_DNA"/>
</dbReference>
<keyword evidence="6" id="KW-0547">Nucleotide-binding</keyword>
<keyword evidence="9 10" id="KW-0472">Membrane</keyword>
<dbReference type="InterPro" id="IPR003593">
    <property type="entry name" value="AAA+_ATPase"/>
</dbReference>
<dbReference type="CDD" id="cd03263">
    <property type="entry name" value="ABC_subfamily_A"/>
    <property type="match status" value="2"/>
</dbReference>
<evidence type="ECO:0000256" key="5">
    <source>
        <dbReference type="ARBA" id="ARBA00022737"/>
    </source>
</evidence>
<evidence type="ECO:0000256" key="1">
    <source>
        <dbReference type="ARBA" id="ARBA00004141"/>
    </source>
</evidence>
<keyword evidence="7" id="KW-0067">ATP-binding</keyword>
<feature type="transmembrane region" description="Helical" evidence="10">
    <location>
        <begin position="1155"/>
        <end position="1175"/>
    </location>
</feature>
<feature type="domain" description="ABC transporter" evidence="11">
    <location>
        <begin position="1267"/>
        <end position="1494"/>
    </location>
</feature>
<evidence type="ECO:0000313" key="13">
    <source>
        <dbReference type="Proteomes" id="UP000009097"/>
    </source>
</evidence>
<evidence type="ECO:0000256" key="6">
    <source>
        <dbReference type="ARBA" id="ARBA00022741"/>
    </source>
</evidence>
<feature type="transmembrane region" description="Helical" evidence="10">
    <location>
        <begin position="377"/>
        <end position="397"/>
    </location>
</feature>
<dbReference type="Proteomes" id="UP000009097">
    <property type="component" value="Unassembled WGS sequence"/>
</dbReference>
<dbReference type="Pfam" id="PF00005">
    <property type="entry name" value="ABC_tran"/>
    <property type="match status" value="2"/>
</dbReference>
<feature type="transmembrane region" description="Helical" evidence="10">
    <location>
        <begin position="1083"/>
        <end position="1107"/>
    </location>
</feature>
<feature type="transmembrane region" description="Helical" evidence="10">
    <location>
        <begin position="281"/>
        <end position="310"/>
    </location>
</feature>
<dbReference type="InterPro" id="IPR017871">
    <property type="entry name" value="ABC_transporter-like_CS"/>
</dbReference>
<evidence type="ECO:0000256" key="3">
    <source>
        <dbReference type="ARBA" id="ARBA00022448"/>
    </source>
</evidence>
<sequence length="1626" mass="179000">MTFLKQVGTLMGKNFRILLMRHLALCIWMAFILPIFLAALFSFTKNLLVPPAEFGIGKPTPLIDLGDAIKKASNSGRKKLVLVNNDFTGGNIGRVFSTVTQQFEDAAKFVDVNFEVVPIEREQNLRAECPSNLRGLTRCFGAVVMFSSPDQGPGGLWNYTIRADGDFVRAGAKFEISKSNDQQIYIIPLQHSVDRAISLANRSSANNLNGTQEYPYTSMTPEERDREIRKQFQKVIKGWMGVAFLGTVVWVTYHLTGFIATERESGMSTLIDAMMPVRKPWLAMVARIIAHHLSFSLIYLPAWIIGSIIVRGGVFAKTSVGIVLVFHVLTGLAFSSISMLFASFFRKAQLSGITAILAVALLGILSQTLSSPGTVPVAVLSIFFTPSAFVFFISNMARFEELEMPTDLLKVAPGSPSALPGIAIWIFLIVQIFAYPLIGALIEHALYSNETSGRKMLLNQTDVDRIGRNAVQLRQFSKTYKPSFFSRMFRRGPNKKPPVLAVNGLDLDIGQGQIIALLGANGSGKSTTLDAIAGMNKLTSGSIEIDGRGGLGIAPQKNVLWDDLTVEEHIRIFNHLKAPNARATTQEIEDLIRSVDLYKKRKAFAKTLSGGQKRKLQLGLMLTGGSAVCCVDEVSSGIDPLSRRKLWDIILAERGRRTMILTTHFLDEADLLADHIAILSKGTLRAEGSSVALKDNMGGGYRVHVPKDIGIRETPDIDQVAKKDAFDLITYTAPTSQLAAVVIKSLEAAGITEYRFSGPTIEDVFLQVAEEIRDEEAFRNANHALSVPSSEKVTSKEKQSEKPGLALTNGQRVGYVKQSLILFRKRLTILKRNRFLYLLAFLLPIFAGGLTTLFIIGESTTSCVPGEQSTRAVQRENAFDETEGEDNISVRLLAGPISKLSTDMFSLINPILKGEGGNGNQSSFDIRNSLDLVETFQQFKDKIETDRKNITGGIWLGDDEQGPTFAWVANLAISMPILAQQMLDITLSNASIATTWAPFELPVSDTTGDALQMIVYMSIALSVYPAFFALYPSNERRRFVRGLQYSNGVRPFPLWIAYLLFDLIVVLVSTAIVVAIWAGVSDIWFNIGYVFLVLFLYGIASTLFAYLISLFTKTQLGTYAWAAASQTLIFVVYIIAYMSVLTYSPVTKVDSSLRLVHFVISAFAPIGSALKALFISTNLFSTACDGNSLTKNPSGILYYGGPILYLILQSLIFFGLLIWLDTGSAGASLRGLFQRGNKAESDEEHVDEDIIDEREKVTRNEGNEHGLRVMHLTKSFRDNIAVDNVTFGIKRGEVFALLGPNGAGKSTTISLIRGDIKPDRNGGDVLVEDISVNKNLAGARANLGVCPQFDAMDQMTVREHLEFYAKIRGVTDIEHNVRAVMQAVGLESFSTRMAHALSGGNKRKLSLGIALMGNPTVVLLDEPSSGLDAASKRVMWKTLEATVPGRSILLTTHSMEEADALAGRAGILARRMLALGTPDNLRHRFGDALHIHLVAKSAPRTTQEEMDRMTNWIRQTLPSADVDEKTYHGQIRFSVRASQVLSVTSGRKEEEITRDQEVDLSQSAIGHLVVLLEENKAELGVGHYSVMPTTLDQVFLTIVGQHNVKEENSEEKEQSIWRKIWMFGRS</sequence>
<dbReference type="RefSeq" id="XP_018237621.1">
    <property type="nucleotide sequence ID" value="XM_018381187.1"/>
</dbReference>
<feature type="transmembrane region" description="Helical" evidence="10">
    <location>
        <begin position="835"/>
        <end position="856"/>
    </location>
</feature>
<keyword evidence="5" id="KW-0677">Repeat</keyword>